<protein>
    <submittedName>
        <fullName evidence="1">Putative C2 domain-containing protein 3</fullName>
    </submittedName>
</protein>
<dbReference type="GO" id="GO:0071539">
    <property type="term" value="P:protein localization to centrosome"/>
    <property type="evidence" value="ECO:0007669"/>
    <property type="project" value="TreeGrafter"/>
</dbReference>
<dbReference type="GO" id="GO:0005814">
    <property type="term" value="C:centriole"/>
    <property type="evidence" value="ECO:0007669"/>
    <property type="project" value="TreeGrafter"/>
</dbReference>
<dbReference type="Proteomes" id="UP000230750">
    <property type="component" value="Unassembled WGS sequence"/>
</dbReference>
<accession>A0A2G8JD08</accession>
<dbReference type="PANTHER" id="PTHR21254:SF1">
    <property type="entry name" value="C2 DOMAIN-CONTAINING PROTEIN 3"/>
    <property type="match status" value="1"/>
</dbReference>
<comment type="caution">
    <text evidence="1">The sequence shown here is derived from an EMBL/GenBank/DDBJ whole genome shotgun (WGS) entry which is preliminary data.</text>
</comment>
<dbReference type="GO" id="GO:0060271">
    <property type="term" value="P:cilium assembly"/>
    <property type="evidence" value="ECO:0007669"/>
    <property type="project" value="TreeGrafter"/>
</dbReference>
<reference evidence="1 2" key="1">
    <citation type="journal article" date="2017" name="PLoS Biol.">
        <title>The sea cucumber genome provides insights into morphological evolution and visceral regeneration.</title>
        <authorList>
            <person name="Zhang X."/>
            <person name="Sun L."/>
            <person name="Yuan J."/>
            <person name="Sun Y."/>
            <person name="Gao Y."/>
            <person name="Zhang L."/>
            <person name="Li S."/>
            <person name="Dai H."/>
            <person name="Hamel J.F."/>
            <person name="Liu C."/>
            <person name="Yu Y."/>
            <person name="Liu S."/>
            <person name="Lin W."/>
            <person name="Guo K."/>
            <person name="Jin S."/>
            <person name="Xu P."/>
            <person name="Storey K.B."/>
            <person name="Huan P."/>
            <person name="Zhang T."/>
            <person name="Zhou Y."/>
            <person name="Zhang J."/>
            <person name="Lin C."/>
            <person name="Li X."/>
            <person name="Xing L."/>
            <person name="Huo D."/>
            <person name="Sun M."/>
            <person name="Wang L."/>
            <person name="Mercier A."/>
            <person name="Li F."/>
            <person name="Yang H."/>
            <person name="Xiang J."/>
        </authorList>
    </citation>
    <scope>NUCLEOTIDE SEQUENCE [LARGE SCALE GENOMIC DNA]</scope>
    <source>
        <strain evidence="1">Shaxun</strain>
        <tissue evidence="1">Muscle</tissue>
    </source>
</reference>
<sequence>HLIFKVWHQTTGRQDMSCDRMLGFTSVDLGPLLVGFRSLNGWYNIMDFSSQVKGQIKIAITPKRELNQLKTRAVRFMNQGMTSPNTSGHLPPIHSSHPYHYQSTNTSTTVPVSTDSSAAAARERHHQTHLRGVRNLIRGCTQTGEVGRRRSHLCHI</sequence>
<dbReference type="AlphaFoldDB" id="A0A2G8JD08"/>
<dbReference type="EMBL" id="MRZV01002465">
    <property type="protein sequence ID" value="PIK33625.1"/>
    <property type="molecule type" value="Genomic_DNA"/>
</dbReference>
<feature type="non-terminal residue" evidence="1">
    <location>
        <position position="1"/>
    </location>
</feature>
<dbReference type="GO" id="GO:0061511">
    <property type="term" value="P:centriole elongation"/>
    <property type="evidence" value="ECO:0007669"/>
    <property type="project" value="TreeGrafter"/>
</dbReference>
<organism evidence="1 2">
    <name type="scientific">Stichopus japonicus</name>
    <name type="common">Sea cucumber</name>
    <dbReference type="NCBI Taxonomy" id="307972"/>
    <lineage>
        <taxon>Eukaryota</taxon>
        <taxon>Metazoa</taxon>
        <taxon>Echinodermata</taxon>
        <taxon>Eleutherozoa</taxon>
        <taxon>Echinozoa</taxon>
        <taxon>Holothuroidea</taxon>
        <taxon>Aspidochirotacea</taxon>
        <taxon>Aspidochirotida</taxon>
        <taxon>Stichopodidae</taxon>
        <taxon>Apostichopus</taxon>
    </lineage>
</organism>
<keyword evidence="2" id="KW-1185">Reference proteome</keyword>
<evidence type="ECO:0000313" key="2">
    <source>
        <dbReference type="Proteomes" id="UP000230750"/>
    </source>
</evidence>
<dbReference type="PANTHER" id="PTHR21254">
    <property type="entry name" value="C2 DOMAIN-CONTAINING PROTEIN 3"/>
    <property type="match status" value="1"/>
</dbReference>
<proteinExistence type="predicted"/>
<gene>
    <name evidence="1" type="ORF">BSL78_29559</name>
</gene>
<dbReference type="STRING" id="307972.A0A2G8JD08"/>
<name>A0A2G8JD08_STIJA</name>
<dbReference type="GO" id="GO:0034451">
    <property type="term" value="C:centriolar satellite"/>
    <property type="evidence" value="ECO:0007669"/>
    <property type="project" value="TreeGrafter"/>
</dbReference>
<evidence type="ECO:0000313" key="1">
    <source>
        <dbReference type="EMBL" id="PIK33625.1"/>
    </source>
</evidence>
<dbReference type="OrthoDB" id="79771at2759"/>